<keyword evidence="2" id="KW-1185">Reference proteome</keyword>
<evidence type="ECO:0000313" key="1">
    <source>
        <dbReference type="EMBL" id="CAH1991153.1"/>
    </source>
</evidence>
<sequence>MACCMLHNFLIAKSSRTYTPPECFDYDDTEGGVTHFRLNSQGSNKSSLQRRPFGNTANAVKEVREAFMSYFTNEVNYKKEDLLELTKGEPTCLQCLTDGIMCISCGEC</sequence>
<dbReference type="EMBL" id="CAKOFQ010007106">
    <property type="protein sequence ID" value="CAH1991153.1"/>
    <property type="molecule type" value="Genomic_DNA"/>
</dbReference>
<protein>
    <submittedName>
        <fullName evidence="1">Uncharacterized protein</fullName>
    </submittedName>
</protein>
<comment type="caution">
    <text evidence="1">The sequence shown here is derived from an EMBL/GenBank/DDBJ whole genome shotgun (WGS) entry which is preliminary data.</text>
</comment>
<evidence type="ECO:0000313" key="2">
    <source>
        <dbReference type="Proteomes" id="UP001152888"/>
    </source>
</evidence>
<reference evidence="1" key="1">
    <citation type="submission" date="2022-03" db="EMBL/GenBank/DDBJ databases">
        <authorList>
            <person name="Sayadi A."/>
        </authorList>
    </citation>
    <scope>NUCLEOTIDE SEQUENCE</scope>
</reference>
<dbReference type="Proteomes" id="UP001152888">
    <property type="component" value="Unassembled WGS sequence"/>
</dbReference>
<dbReference type="OrthoDB" id="10510080at2759"/>
<dbReference type="AlphaFoldDB" id="A0A9P0PM74"/>
<name>A0A9P0PM74_ACAOB</name>
<proteinExistence type="predicted"/>
<gene>
    <name evidence="1" type="ORF">ACAOBT_LOCUS20107</name>
</gene>
<accession>A0A9P0PM74</accession>
<organism evidence="1 2">
    <name type="scientific">Acanthoscelides obtectus</name>
    <name type="common">Bean weevil</name>
    <name type="synonym">Bruchus obtectus</name>
    <dbReference type="NCBI Taxonomy" id="200917"/>
    <lineage>
        <taxon>Eukaryota</taxon>
        <taxon>Metazoa</taxon>
        <taxon>Ecdysozoa</taxon>
        <taxon>Arthropoda</taxon>
        <taxon>Hexapoda</taxon>
        <taxon>Insecta</taxon>
        <taxon>Pterygota</taxon>
        <taxon>Neoptera</taxon>
        <taxon>Endopterygota</taxon>
        <taxon>Coleoptera</taxon>
        <taxon>Polyphaga</taxon>
        <taxon>Cucujiformia</taxon>
        <taxon>Chrysomeloidea</taxon>
        <taxon>Chrysomelidae</taxon>
        <taxon>Bruchinae</taxon>
        <taxon>Bruchini</taxon>
        <taxon>Acanthoscelides</taxon>
    </lineage>
</organism>